<dbReference type="STRING" id="86049.A0A1C1CQG3"/>
<dbReference type="VEuPathDB" id="FungiDB:CLCR_07370"/>
<evidence type="ECO:0000256" key="2">
    <source>
        <dbReference type="ARBA" id="ARBA00023445"/>
    </source>
</evidence>
<organism evidence="5 6">
    <name type="scientific">Cladophialophora carrionii</name>
    <dbReference type="NCBI Taxonomy" id="86049"/>
    <lineage>
        <taxon>Eukaryota</taxon>
        <taxon>Fungi</taxon>
        <taxon>Dikarya</taxon>
        <taxon>Ascomycota</taxon>
        <taxon>Pezizomycotina</taxon>
        <taxon>Eurotiomycetes</taxon>
        <taxon>Chaetothyriomycetidae</taxon>
        <taxon>Chaetothyriales</taxon>
        <taxon>Herpotrichiellaceae</taxon>
        <taxon>Cladophialophora</taxon>
    </lineage>
</organism>
<dbReference type="eggNOG" id="KOG1502">
    <property type="taxonomic scope" value="Eukaryota"/>
</dbReference>
<keyword evidence="3" id="KW-0472">Membrane</keyword>
<keyword evidence="3" id="KW-0812">Transmembrane</keyword>
<sequence>MSNGPLVFVTGATGHVGFAILVLLLKKGYRVRVSSRNLATAQKLKDLPSVEPYAEQVSFVEIPDVFADDAYDDAVKDVDYVVHVASPLPDDSQTGTDFDVEQTYIAPAIQGNLGLLRAAQKSPTVKRVVITSSVAILTKKEGRDTVGPDDLAPVPEVKDIPKHPLAAYAASKLLANAAAEEFVKTNELHFDVVHILPSYVQGRNEPVASSRQLVDRPSSNQTMIKFLLGHKDDQARPNDFVLLDDVAAVHVAAVEAPDIKTGERFIAAYPRPVSWVDVEKVVKKLFPGEVESGILPLGGECPDWGLHFDSSKTTERLGLHFHGIEDMVKSLVGQYVELVEKETRQSSTAA</sequence>
<evidence type="ECO:0000256" key="1">
    <source>
        <dbReference type="ARBA" id="ARBA00023002"/>
    </source>
</evidence>
<name>A0A1C1CQG3_9EURO</name>
<dbReference type="PANTHER" id="PTHR10366">
    <property type="entry name" value="NAD DEPENDENT EPIMERASE/DEHYDRATASE"/>
    <property type="match status" value="1"/>
</dbReference>
<feature type="transmembrane region" description="Helical" evidence="3">
    <location>
        <begin position="6"/>
        <end position="25"/>
    </location>
</feature>
<dbReference type="EMBL" id="LGRB01000010">
    <property type="protein sequence ID" value="OCT50725.1"/>
    <property type="molecule type" value="Genomic_DNA"/>
</dbReference>
<protein>
    <submittedName>
        <fullName evidence="5">Putative oxidoreductase</fullName>
    </submittedName>
</protein>
<reference evidence="6" key="1">
    <citation type="submission" date="2015-07" db="EMBL/GenBank/DDBJ databases">
        <authorList>
            <person name="Teixeira M.M."/>
            <person name="Souza R.C."/>
            <person name="Almeida L.G."/>
            <person name="Vicente V.A."/>
            <person name="de Hoog S."/>
            <person name="Bocca A.L."/>
            <person name="de Almeida S.R."/>
            <person name="Vasconcelos A.T."/>
            <person name="Felipe M.S."/>
        </authorList>
    </citation>
    <scope>NUCLEOTIDE SEQUENCE [LARGE SCALE GENOMIC DNA]</scope>
    <source>
        <strain evidence="6">KSF</strain>
    </source>
</reference>
<dbReference type="InterPro" id="IPR001509">
    <property type="entry name" value="Epimerase_deHydtase"/>
</dbReference>
<dbReference type="GO" id="GO:0016616">
    <property type="term" value="F:oxidoreductase activity, acting on the CH-OH group of donors, NAD or NADP as acceptor"/>
    <property type="evidence" value="ECO:0007669"/>
    <property type="project" value="TreeGrafter"/>
</dbReference>
<dbReference type="Proteomes" id="UP000094526">
    <property type="component" value="Unassembled WGS sequence"/>
</dbReference>
<dbReference type="PANTHER" id="PTHR10366:SF812">
    <property type="entry name" value="VPS9 DOMAIN-CONTAINING PROTEIN"/>
    <property type="match status" value="1"/>
</dbReference>
<evidence type="ECO:0000313" key="5">
    <source>
        <dbReference type="EMBL" id="OCT50725.1"/>
    </source>
</evidence>
<dbReference type="InterPro" id="IPR050425">
    <property type="entry name" value="NAD(P)_dehydrat-like"/>
</dbReference>
<dbReference type="Pfam" id="PF01370">
    <property type="entry name" value="Epimerase"/>
    <property type="match status" value="1"/>
</dbReference>
<proteinExistence type="inferred from homology"/>
<gene>
    <name evidence="5" type="ORF">CLCR_07370</name>
</gene>
<feature type="domain" description="NAD-dependent epimerase/dehydratase" evidence="4">
    <location>
        <begin position="7"/>
        <end position="265"/>
    </location>
</feature>
<dbReference type="AlphaFoldDB" id="A0A1C1CQG3"/>
<dbReference type="VEuPathDB" id="FungiDB:G647_05296"/>
<evidence type="ECO:0000259" key="4">
    <source>
        <dbReference type="Pfam" id="PF01370"/>
    </source>
</evidence>
<comment type="caution">
    <text evidence="5">The sequence shown here is derived from an EMBL/GenBank/DDBJ whole genome shotgun (WGS) entry which is preliminary data.</text>
</comment>
<evidence type="ECO:0000313" key="6">
    <source>
        <dbReference type="Proteomes" id="UP000094526"/>
    </source>
</evidence>
<dbReference type="SUPFAM" id="SSF51735">
    <property type="entry name" value="NAD(P)-binding Rossmann-fold domains"/>
    <property type="match status" value="1"/>
</dbReference>
<keyword evidence="1" id="KW-0560">Oxidoreductase</keyword>
<dbReference type="Gene3D" id="3.40.50.720">
    <property type="entry name" value="NAD(P)-binding Rossmann-like Domain"/>
    <property type="match status" value="1"/>
</dbReference>
<keyword evidence="6" id="KW-1185">Reference proteome</keyword>
<evidence type="ECO:0000256" key="3">
    <source>
        <dbReference type="SAM" id="Phobius"/>
    </source>
</evidence>
<keyword evidence="3" id="KW-1133">Transmembrane helix</keyword>
<dbReference type="InterPro" id="IPR036291">
    <property type="entry name" value="NAD(P)-bd_dom_sf"/>
</dbReference>
<comment type="similarity">
    <text evidence="2">Belongs to the NAD(P)-dependent epimerase/dehydratase family. Dihydroflavonol-4-reductase subfamily.</text>
</comment>
<accession>A0A1C1CQG3</accession>
<dbReference type="OrthoDB" id="2735536at2759"/>